<dbReference type="Gene3D" id="3.80.10.10">
    <property type="entry name" value="Ribonuclease Inhibitor"/>
    <property type="match status" value="2"/>
</dbReference>
<dbReference type="RefSeq" id="WP_059136441.1">
    <property type="nucleotide sequence ID" value="NZ_LMAI01000004.1"/>
</dbReference>
<dbReference type="InterPro" id="IPR000157">
    <property type="entry name" value="TIR_dom"/>
</dbReference>
<dbReference type="SUPFAM" id="SSF52058">
    <property type="entry name" value="L domain-like"/>
    <property type="match status" value="1"/>
</dbReference>
<protein>
    <recommendedName>
        <fullName evidence="3">TIR domain-containing protein</fullName>
    </recommendedName>
</protein>
<keyword evidence="1" id="KW-0433">Leucine-rich repeat</keyword>
<evidence type="ECO:0000256" key="2">
    <source>
        <dbReference type="ARBA" id="ARBA00022737"/>
    </source>
</evidence>
<evidence type="ECO:0000313" key="4">
    <source>
        <dbReference type="EMBL" id="KUJ56479.1"/>
    </source>
</evidence>
<dbReference type="Pfam" id="PF08477">
    <property type="entry name" value="Roc"/>
    <property type="match status" value="1"/>
</dbReference>
<dbReference type="Proteomes" id="UP000054388">
    <property type="component" value="Unassembled WGS sequence"/>
</dbReference>
<dbReference type="InterPro" id="IPR025875">
    <property type="entry name" value="Leu-rich_rpt_4"/>
</dbReference>
<dbReference type="Pfam" id="PF12799">
    <property type="entry name" value="LRR_4"/>
    <property type="match status" value="1"/>
</dbReference>
<comment type="caution">
    <text evidence="4">The sequence shown here is derived from an EMBL/GenBank/DDBJ whole genome shotgun (WGS) entry which is preliminary data.</text>
</comment>
<dbReference type="InterPro" id="IPR050836">
    <property type="entry name" value="SDS22/Internalin_LRR"/>
</dbReference>
<dbReference type="PROSITE" id="PS51450">
    <property type="entry name" value="LRR"/>
    <property type="match status" value="3"/>
</dbReference>
<dbReference type="Gene3D" id="3.40.50.300">
    <property type="entry name" value="P-loop containing nucleotide triphosphate hydrolases"/>
    <property type="match status" value="1"/>
</dbReference>
<dbReference type="InterPro" id="IPR027417">
    <property type="entry name" value="P-loop_NTPase"/>
</dbReference>
<accession>A0A101CHT6</accession>
<dbReference type="SUPFAM" id="SSF52200">
    <property type="entry name" value="Toll/Interleukin receptor TIR domain"/>
    <property type="match status" value="1"/>
</dbReference>
<dbReference type="InterPro" id="IPR001611">
    <property type="entry name" value="Leu-rich_rpt"/>
</dbReference>
<dbReference type="SMART" id="SM00255">
    <property type="entry name" value="TIR"/>
    <property type="match status" value="1"/>
</dbReference>
<proteinExistence type="predicted"/>
<dbReference type="GO" id="GO:0007165">
    <property type="term" value="P:signal transduction"/>
    <property type="evidence" value="ECO:0007669"/>
    <property type="project" value="InterPro"/>
</dbReference>
<dbReference type="Gene3D" id="3.40.50.10140">
    <property type="entry name" value="Toll/interleukin-1 receptor homology (TIR) domain"/>
    <property type="match status" value="1"/>
</dbReference>
<gene>
    <name evidence="4" type="ORF">AR686_07920</name>
</gene>
<dbReference type="PANTHER" id="PTHR46652">
    <property type="entry name" value="LEUCINE-RICH REPEAT AND IQ DOMAIN-CONTAINING PROTEIN 1-RELATED"/>
    <property type="match status" value="1"/>
</dbReference>
<dbReference type="SUPFAM" id="SSF52540">
    <property type="entry name" value="P-loop containing nucleoside triphosphate hydrolases"/>
    <property type="match status" value="1"/>
</dbReference>
<dbReference type="AlphaFoldDB" id="A0A101CHT6"/>
<organism evidence="4 5">
    <name type="scientific">Chryseobacterium aquaticum subsp. greenlandense</name>
    <dbReference type="NCBI Taxonomy" id="345663"/>
    <lineage>
        <taxon>Bacteria</taxon>
        <taxon>Pseudomonadati</taxon>
        <taxon>Bacteroidota</taxon>
        <taxon>Flavobacteriia</taxon>
        <taxon>Flavobacteriales</taxon>
        <taxon>Weeksellaceae</taxon>
        <taxon>Chryseobacterium group</taxon>
        <taxon>Chryseobacterium</taxon>
    </lineage>
</organism>
<dbReference type="PROSITE" id="PS50104">
    <property type="entry name" value="TIR"/>
    <property type="match status" value="1"/>
</dbReference>
<dbReference type="PANTHER" id="PTHR46652:SF3">
    <property type="entry name" value="LEUCINE-RICH REPEAT-CONTAINING PROTEIN 9"/>
    <property type="match status" value="1"/>
</dbReference>
<evidence type="ECO:0000256" key="1">
    <source>
        <dbReference type="ARBA" id="ARBA00022614"/>
    </source>
</evidence>
<dbReference type="InterPro" id="IPR032675">
    <property type="entry name" value="LRR_dom_sf"/>
</dbReference>
<dbReference type="InterPro" id="IPR035897">
    <property type="entry name" value="Toll_tir_struct_dom_sf"/>
</dbReference>
<dbReference type="SUPFAM" id="SSF52075">
    <property type="entry name" value="Outer arm dynein light chain 1"/>
    <property type="match status" value="1"/>
</dbReference>
<sequence length="1173" mass="138579">MQNKTPELIEIEKIFEIEINDFSIENNNIECITFENIKFDNQKINHSIKYLLSLKRLFIYNCEIETTFFINNLLSLEELTISNSDLKNFEINNLDNKITLLSLSDNQISEISFLSNFKNLKNLSLDNNRITDISPLKNFKMFEEISLKNNQIEDIIPLNNLEIDELFISENNIMDLTPLYHSLKNKKIKFINAFENPLVYPPEEVVIRGEENMIKWFEMISGNIKVCKQKIESAKTSKEKKIDLGMMGLTDLSLIPELFELEDLEELILSNHWAEFNIRNNEWEPEFSDNDFYSNNIINIPNDITKLKKLRKLIAGGDWKKNNVWNRWRIKDISFINKLDNIEFVNLSNNKIDSFKITRNLNNLQTVHINNNYIKSISISKARNLEYLFASNNLITDLNFLKKSMALKAIDLHSNFINDLYPIRELISKLGIINDQWGYNSISIANNDLENPGMEVVDRGKDAVLRIIESNFGIKTFKNDELKLILVGNSETGKTTLSKYLAKDPNYKNKHPFTLWMDILEISYKNLKINVFDFGGHEYFHDTHHIFFTSNCIYFLIWDKSTDKYQTRDLNQIDRTRKKIKLQTIDYPLFYWLDSIKHFIRDETTDNFSDEMKNIVNENNSETYNASALIIQNKVKVCNDLKFLNHEDISKSYSFIYDYITIDLHNDKNLELLNDRFDEMIQNLGILSGGKYPLYYKKIKENISQNKSYLNKKVLSFNEFKRLCQTFNRRLTTDVEYLDIAYFLENIGLILISKDEKTLYLDLNFVSSQIVKIYDSLEKTNGILKEREIKQKNIDEYVSILKLILDFNLAFEITTNKEKNYIFPLFLPENPSKIVDLLFQKNLKPYKRIQYEGFMHKGIILHIFSEYSNKIVNEEVDKNTYYWKNGLIVKEGNNLVLIKFFEGNESQDAHIDLYNFSSNEDFIEKIKEKIIKINKEKKYNVEEYVSKDGDNFIPLKLINDNEGINSTIFYKGIYYKLYDFKKYFKNKNIMKKIFISYSKDDLTLVNEFIDHLSALKRDGLVGSWYCTELLAGGYWDKDIQKHFDESDIICIMISPNLMKTDYIHKYEITKAFEKLKENENFKIVPIILNYCRWTTKNNNLSQFTALPYTAKPVNDFKDRNMAWFIIIECMRIMIEKQVQPKGEDWYSNNDLLPKDIRKIYERIVNGLIDNNSI</sequence>
<dbReference type="EMBL" id="LMAI01000004">
    <property type="protein sequence ID" value="KUJ56479.1"/>
    <property type="molecule type" value="Genomic_DNA"/>
</dbReference>
<evidence type="ECO:0000259" key="3">
    <source>
        <dbReference type="PROSITE" id="PS50104"/>
    </source>
</evidence>
<evidence type="ECO:0000313" key="5">
    <source>
        <dbReference type="Proteomes" id="UP000054388"/>
    </source>
</evidence>
<name>A0A101CHT6_9FLAO</name>
<feature type="domain" description="TIR" evidence="3">
    <location>
        <begin position="989"/>
        <end position="1163"/>
    </location>
</feature>
<keyword evidence="2" id="KW-0677">Repeat</keyword>
<reference evidence="4 5" key="1">
    <citation type="submission" date="2015-10" db="EMBL/GenBank/DDBJ databases">
        <title>Genome sequence of Chryseobacterium greenlandense.</title>
        <authorList>
            <person name="Newman J."/>
            <person name="Fischer K."/>
            <person name="Miller J."/>
        </authorList>
    </citation>
    <scope>NUCLEOTIDE SEQUENCE [LARGE SCALE GENOMIC DNA]</scope>
    <source>
        <strain evidence="4 5">UMB34</strain>
    </source>
</reference>
<dbReference type="Pfam" id="PF13676">
    <property type="entry name" value="TIR_2"/>
    <property type="match status" value="1"/>
</dbReference>